<feature type="compositionally biased region" description="Low complexity" evidence="1">
    <location>
        <begin position="61"/>
        <end position="86"/>
    </location>
</feature>
<feature type="domain" description="SseB protein N-terminal" evidence="2">
    <location>
        <begin position="1"/>
        <end position="59"/>
    </location>
</feature>
<keyword evidence="4" id="KW-1185">Reference proteome</keyword>
<protein>
    <recommendedName>
        <fullName evidence="2">SseB protein N-terminal domain-containing protein</fullName>
    </recommendedName>
</protein>
<evidence type="ECO:0000313" key="4">
    <source>
        <dbReference type="Proteomes" id="UP001321498"/>
    </source>
</evidence>
<dbReference type="Pfam" id="PF07179">
    <property type="entry name" value="SseB"/>
    <property type="match status" value="1"/>
</dbReference>
<feature type="region of interest" description="Disordered" evidence="1">
    <location>
        <begin position="61"/>
        <end position="93"/>
    </location>
</feature>
<gene>
    <name evidence="3" type="ORF">GCM10025866_34770</name>
</gene>
<dbReference type="Proteomes" id="UP001321498">
    <property type="component" value="Chromosome"/>
</dbReference>
<accession>A0ABN6XTV3</accession>
<evidence type="ECO:0000256" key="1">
    <source>
        <dbReference type="SAM" id="MobiDB-lite"/>
    </source>
</evidence>
<evidence type="ECO:0000313" key="3">
    <source>
        <dbReference type="EMBL" id="BDZ47568.1"/>
    </source>
</evidence>
<dbReference type="InterPro" id="IPR009839">
    <property type="entry name" value="SseB_N"/>
</dbReference>
<sequence length="93" mass="9891">MLPAFTSVDAMRAWNPKARPIPAESERIALAAAAEGTDLLVLDPLSDTEFVLRRPAVEALGRGTPGVRRPRTPSWSRSSGASPRSPTCSDCAC</sequence>
<proteinExistence type="predicted"/>
<evidence type="ECO:0000259" key="2">
    <source>
        <dbReference type="Pfam" id="PF07179"/>
    </source>
</evidence>
<dbReference type="EMBL" id="AP027731">
    <property type="protein sequence ID" value="BDZ47568.1"/>
    <property type="molecule type" value="Genomic_DNA"/>
</dbReference>
<reference evidence="4" key="1">
    <citation type="journal article" date="2019" name="Int. J. Syst. Evol. Microbiol.">
        <title>The Global Catalogue of Microorganisms (GCM) 10K type strain sequencing project: providing services to taxonomists for standard genome sequencing and annotation.</title>
        <authorList>
            <consortium name="The Broad Institute Genomics Platform"/>
            <consortium name="The Broad Institute Genome Sequencing Center for Infectious Disease"/>
            <person name="Wu L."/>
            <person name="Ma J."/>
        </authorList>
    </citation>
    <scope>NUCLEOTIDE SEQUENCE [LARGE SCALE GENOMIC DNA]</scope>
    <source>
        <strain evidence="4">NBRC 108725</strain>
    </source>
</reference>
<organism evidence="3 4">
    <name type="scientific">Naasia aerilata</name>
    <dbReference type="NCBI Taxonomy" id="1162966"/>
    <lineage>
        <taxon>Bacteria</taxon>
        <taxon>Bacillati</taxon>
        <taxon>Actinomycetota</taxon>
        <taxon>Actinomycetes</taxon>
        <taxon>Micrococcales</taxon>
        <taxon>Microbacteriaceae</taxon>
        <taxon>Naasia</taxon>
    </lineage>
</organism>
<name>A0ABN6XTV3_9MICO</name>